<organism evidence="1 2">
    <name type="scientific">Coptis chinensis</name>
    <dbReference type="NCBI Taxonomy" id="261450"/>
    <lineage>
        <taxon>Eukaryota</taxon>
        <taxon>Viridiplantae</taxon>
        <taxon>Streptophyta</taxon>
        <taxon>Embryophyta</taxon>
        <taxon>Tracheophyta</taxon>
        <taxon>Spermatophyta</taxon>
        <taxon>Magnoliopsida</taxon>
        <taxon>Ranunculales</taxon>
        <taxon>Ranunculaceae</taxon>
        <taxon>Coptidoideae</taxon>
        <taxon>Coptis</taxon>
    </lineage>
</organism>
<dbReference type="EMBL" id="JADFTS010000007">
    <property type="protein sequence ID" value="KAF9596063.1"/>
    <property type="molecule type" value="Genomic_DNA"/>
</dbReference>
<reference evidence="1 2" key="1">
    <citation type="submission" date="2020-10" db="EMBL/GenBank/DDBJ databases">
        <title>The Coptis chinensis genome and diversification of protoberbering-type alkaloids.</title>
        <authorList>
            <person name="Wang B."/>
            <person name="Shu S."/>
            <person name="Song C."/>
            <person name="Liu Y."/>
        </authorList>
    </citation>
    <scope>NUCLEOTIDE SEQUENCE [LARGE SCALE GENOMIC DNA]</scope>
    <source>
        <strain evidence="1">HL-2020</strain>
        <tissue evidence="1">Leaf</tissue>
    </source>
</reference>
<proteinExistence type="predicted"/>
<dbReference type="InterPro" id="IPR032675">
    <property type="entry name" value="LRR_dom_sf"/>
</dbReference>
<keyword evidence="2" id="KW-1185">Reference proteome</keyword>
<dbReference type="Proteomes" id="UP000631114">
    <property type="component" value="Unassembled WGS sequence"/>
</dbReference>
<dbReference type="AlphaFoldDB" id="A0A835LHS8"/>
<accession>A0A835LHS8</accession>
<sequence length="169" mass="18683">MVFKFGNGGGRPKGIDGFPGAIQLIELGGFLSILQGHEEGDDINDFPLDVWVLKDINTGKWERKFRIDSLPEYVHKDIGSPPPFCWNNLNSQIPESFKNLQSLSYLSLSNTSIHNISVALAGLQQCENLKTLVLTQNFQSEVMPAVEDLKFENLTTLVIAYCGLTGSIP</sequence>
<gene>
    <name evidence="1" type="ORF">IFM89_006990</name>
</gene>
<evidence type="ECO:0000313" key="1">
    <source>
        <dbReference type="EMBL" id="KAF9596063.1"/>
    </source>
</evidence>
<protein>
    <submittedName>
        <fullName evidence="1">Uncharacterized protein</fullName>
    </submittedName>
</protein>
<name>A0A835LHS8_9MAGN</name>
<dbReference type="Gene3D" id="3.80.10.10">
    <property type="entry name" value="Ribonuclease Inhibitor"/>
    <property type="match status" value="1"/>
</dbReference>
<comment type="caution">
    <text evidence="1">The sequence shown here is derived from an EMBL/GenBank/DDBJ whole genome shotgun (WGS) entry which is preliminary data.</text>
</comment>
<evidence type="ECO:0000313" key="2">
    <source>
        <dbReference type="Proteomes" id="UP000631114"/>
    </source>
</evidence>
<dbReference type="SUPFAM" id="SSF52058">
    <property type="entry name" value="L domain-like"/>
    <property type="match status" value="1"/>
</dbReference>